<evidence type="ECO:0000256" key="3">
    <source>
        <dbReference type="ARBA" id="ARBA00022448"/>
    </source>
</evidence>
<dbReference type="AlphaFoldDB" id="A0A9X2X9Y5"/>
<gene>
    <name evidence="10" type="ORF">NYR54_08105</name>
</gene>
<dbReference type="InterPro" id="IPR000515">
    <property type="entry name" value="MetI-like"/>
</dbReference>
<evidence type="ECO:0000313" key="11">
    <source>
        <dbReference type="Proteomes" id="UP001149009"/>
    </source>
</evidence>
<reference evidence="10" key="1">
    <citation type="submission" date="2022-08" db="EMBL/GenBank/DDBJ databases">
        <title>Chelativorans sichuanense sp. nov., a paraffin oil-degrading bacterium isolated from a mixture of oil-based drill cuttings and paddy soil.</title>
        <authorList>
            <person name="Yu J."/>
            <person name="Liu H."/>
            <person name="Chen Q."/>
        </authorList>
    </citation>
    <scope>NUCLEOTIDE SEQUENCE</scope>
    <source>
        <strain evidence="10">SCAU 2101</strain>
    </source>
</reference>
<dbReference type="InterPro" id="IPR035906">
    <property type="entry name" value="MetI-like_sf"/>
</dbReference>
<dbReference type="SUPFAM" id="SSF161098">
    <property type="entry name" value="MetI-like"/>
    <property type="match status" value="1"/>
</dbReference>
<evidence type="ECO:0000256" key="1">
    <source>
        <dbReference type="ARBA" id="ARBA00004429"/>
    </source>
</evidence>
<dbReference type="PANTHER" id="PTHR30614">
    <property type="entry name" value="MEMBRANE COMPONENT OF AMINO ACID ABC TRANSPORTER"/>
    <property type="match status" value="1"/>
</dbReference>
<evidence type="ECO:0000256" key="5">
    <source>
        <dbReference type="ARBA" id="ARBA00022692"/>
    </source>
</evidence>
<dbReference type="InterPro" id="IPR010065">
    <property type="entry name" value="AA_ABC_transptr_permease_3TM"/>
</dbReference>
<dbReference type="PROSITE" id="PS50928">
    <property type="entry name" value="ABC_TM1"/>
    <property type="match status" value="1"/>
</dbReference>
<dbReference type="GO" id="GO:0006865">
    <property type="term" value="P:amino acid transport"/>
    <property type="evidence" value="ECO:0007669"/>
    <property type="project" value="TreeGrafter"/>
</dbReference>
<keyword evidence="7 8" id="KW-0472">Membrane</keyword>
<name>A0A9X2X9Y5_9HYPH</name>
<organism evidence="10 11">
    <name type="scientific">Chelativorans petroleitrophicus</name>
    <dbReference type="NCBI Taxonomy" id="2975484"/>
    <lineage>
        <taxon>Bacteria</taxon>
        <taxon>Pseudomonadati</taxon>
        <taxon>Pseudomonadota</taxon>
        <taxon>Alphaproteobacteria</taxon>
        <taxon>Hyphomicrobiales</taxon>
        <taxon>Phyllobacteriaceae</taxon>
        <taxon>Chelativorans</taxon>
    </lineage>
</organism>
<comment type="similarity">
    <text evidence="2">Belongs to the binding-protein-dependent transport system permease family. HisMQ subfamily.</text>
</comment>
<keyword evidence="11" id="KW-1185">Reference proteome</keyword>
<dbReference type="GO" id="GO:0022857">
    <property type="term" value="F:transmembrane transporter activity"/>
    <property type="evidence" value="ECO:0007669"/>
    <property type="project" value="InterPro"/>
</dbReference>
<feature type="transmembrane region" description="Helical" evidence="8">
    <location>
        <begin position="87"/>
        <end position="105"/>
    </location>
</feature>
<evidence type="ECO:0000256" key="4">
    <source>
        <dbReference type="ARBA" id="ARBA00022475"/>
    </source>
</evidence>
<accession>A0A9X2X9Y5</accession>
<dbReference type="RefSeq" id="WP_261515115.1">
    <property type="nucleotide sequence ID" value="NZ_JAODNV010000008.1"/>
</dbReference>
<evidence type="ECO:0000256" key="6">
    <source>
        <dbReference type="ARBA" id="ARBA00022989"/>
    </source>
</evidence>
<comment type="subcellular location">
    <subcellularLocation>
        <location evidence="1">Cell inner membrane</location>
        <topology evidence="1">Multi-pass membrane protein</topology>
    </subcellularLocation>
    <subcellularLocation>
        <location evidence="8">Cell membrane</location>
        <topology evidence="8">Multi-pass membrane protein</topology>
    </subcellularLocation>
</comment>
<dbReference type="Pfam" id="PF00528">
    <property type="entry name" value="BPD_transp_1"/>
    <property type="match status" value="1"/>
</dbReference>
<dbReference type="Proteomes" id="UP001149009">
    <property type="component" value="Unassembled WGS sequence"/>
</dbReference>
<keyword evidence="4" id="KW-1003">Cell membrane</keyword>
<dbReference type="InterPro" id="IPR043429">
    <property type="entry name" value="ArtM/GltK/GlnP/TcyL/YhdX-like"/>
</dbReference>
<keyword evidence="6 8" id="KW-1133">Transmembrane helix</keyword>
<evidence type="ECO:0000313" key="10">
    <source>
        <dbReference type="EMBL" id="MCT8990257.1"/>
    </source>
</evidence>
<keyword evidence="3 8" id="KW-0813">Transport</keyword>
<dbReference type="CDD" id="cd06261">
    <property type="entry name" value="TM_PBP2"/>
    <property type="match status" value="1"/>
</dbReference>
<proteinExistence type="inferred from homology"/>
<feature type="transmembrane region" description="Helical" evidence="8">
    <location>
        <begin position="194"/>
        <end position="218"/>
    </location>
</feature>
<comment type="caution">
    <text evidence="10">The sequence shown here is derived from an EMBL/GenBank/DDBJ whole genome shotgun (WGS) entry which is preliminary data.</text>
</comment>
<feature type="transmembrane region" description="Helical" evidence="8">
    <location>
        <begin position="56"/>
        <end position="81"/>
    </location>
</feature>
<evidence type="ECO:0000259" key="9">
    <source>
        <dbReference type="PROSITE" id="PS50928"/>
    </source>
</evidence>
<protein>
    <submittedName>
        <fullName evidence="10">Amino acid ABC transporter permease</fullName>
    </submittedName>
</protein>
<dbReference type="EMBL" id="JAODNV010000008">
    <property type="protein sequence ID" value="MCT8990257.1"/>
    <property type="molecule type" value="Genomic_DNA"/>
</dbReference>
<feature type="domain" description="ABC transmembrane type-1" evidence="9">
    <location>
        <begin position="25"/>
        <end position="215"/>
    </location>
</feature>
<evidence type="ECO:0000256" key="2">
    <source>
        <dbReference type="ARBA" id="ARBA00010072"/>
    </source>
</evidence>
<dbReference type="GO" id="GO:0043190">
    <property type="term" value="C:ATP-binding cassette (ABC) transporter complex"/>
    <property type="evidence" value="ECO:0007669"/>
    <property type="project" value="InterPro"/>
</dbReference>
<dbReference type="Gene3D" id="1.10.3720.10">
    <property type="entry name" value="MetI-like"/>
    <property type="match status" value="1"/>
</dbReference>
<dbReference type="NCBIfam" id="TIGR01726">
    <property type="entry name" value="HEQRo_perm_3TM"/>
    <property type="match status" value="1"/>
</dbReference>
<sequence length="242" mass="26725">MIEILQQHWLFLLVGDYPKGPLGGLAMTLLITITSMVLAFPCAVLVALCRTSGIRLFVWPSTAFVYLIRGTPLLMLVFWIFFAGPVILGFTLSAFATIVIAIVSFQTAYLSEVIRGGIEGLPKGQTEAARALGLGYFVTTWKVILPQALYNVIPGILNNLTAIFKESSLAYVISLHELTFAALQVMNFEMRRPFQVLVLLAAIYFCCCFALSQTASWLEVRVARKRERDSGLIQPNAQLAQA</sequence>
<feature type="transmembrane region" description="Helical" evidence="8">
    <location>
        <begin position="25"/>
        <end position="49"/>
    </location>
</feature>
<keyword evidence="5 8" id="KW-0812">Transmembrane</keyword>
<evidence type="ECO:0000256" key="8">
    <source>
        <dbReference type="RuleBase" id="RU363032"/>
    </source>
</evidence>
<dbReference type="PANTHER" id="PTHR30614:SF21">
    <property type="entry name" value="AMINO ACID ABC TRANSPORTER PERMEASE"/>
    <property type="match status" value="1"/>
</dbReference>
<evidence type="ECO:0000256" key="7">
    <source>
        <dbReference type="ARBA" id="ARBA00023136"/>
    </source>
</evidence>